<dbReference type="GeneID" id="68613862"/>
<evidence type="ECO:0000313" key="1">
    <source>
        <dbReference type="EMBL" id="GAA5058902.1"/>
    </source>
</evidence>
<dbReference type="EMBL" id="BAABKX010000015">
    <property type="protein sequence ID" value="GAA5058902.1"/>
    <property type="molecule type" value="Genomic_DNA"/>
</dbReference>
<evidence type="ECO:0000313" key="2">
    <source>
        <dbReference type="Proteomes" id="UP001501729"/>
    </source>
</evidence>
<accession>A0AAV3UMQ0</accession>
<reference evidence="1 2" key="1">
    <citation type="journal article" date="2019" name="Int. J. Syst. Evol. Microbiol.">
        <title>The Global Catalogue of Microorganisms (GCM) 10K type strain sequencing project: providing services to taxonomists for standard genome sequencing and annotation.</title>
        <authorList>
            <consortium name="The Broad Institute Genomics Platform"/>
            <consortium name="The Broad Institute Genome Sequencing Center for Infectious Disease"/>
            <person name="Wu L."/>
            <person name="Ma J."/>
        </authorList>
    </citation>
    <scope>NUCLEOTIDE SEQUENCE [LARGE SCALE GENOMIC DNA]</scope>
    <source>
        <strain evidence="1 2">JCM 17504</strain>
    </source>
</reference>
<proteinExistence type="predicted"/>
<keyword evidence="2" id="KW-1185">Reference proteome</keyword>
<gene>
    <name evidence="1" type="ORF">GCM10025751_42520</name>
</gene>
<dbReference type="Proteomes" id="UP001501729">
    <property type="component" value="Unassembled WGS sequence"/>
</dbReference>
<name>A0AAV3UMQ0_9EURY</name>
<dbReference type="AlphaFoldDB" id="A0AAV3UMQ0"/>
<dbReference type="RefSeq" id="WP_227773645.1">
    <property type="nucleotide sequence ID" value="NZ_BAABKX010000015.1"/>
</dbReference>
<sequence>MALVDEQLVDDIAKHDRYYRIEDFVTYLERHLRDETGVPLPVIHAYADALGYERERTEELLEGRIVDSMTWVADDVFYRIGDGISVYPLSWHERLDGSLELAEYVRVMLDGREAAGEEIPEGERGIAQTDVLTALEIMADVDRKEGEKLLREQRHHGDIVIYAYQNPEDIVRLPETER</sequence>
<protein>
    <submittedName>
        <fullName evidence="1">Uncharacterized protein</fullName>
    </submittedName>
</protein>
<comment type="caution">
    <text evidence="1">The sequence shown here is derived from an EMBL/GenBank/DDBJ whole genome shotgun (WGS) entry which is preliminary data.</text>
</comment>
<organism evidence="1 2">
    <name type="scientific">Haladaptatus pallidirubidus</name>
    <dbReference type="NCBI Taxonomy" id="1008152"/>
    <lineage>
        <taxon>Archaea</taxon>
        <taxon>Methanobacteriati</taxon>
        <taxon>Methanobacteriota</taxon>
        <taxon>Stenosarchaea group</taxon>
        <taxon>Halobacteria</taxon>
        <taxon>Halobacteriales</taxon>
        <taxon>Haladaptataceae</taxon>
        <taxon>Haladaptatus</taxon>
    </lineage>
</organism>